<dbReference type="GeneID" id="109245791"/>
<dbReference type="PROSITE" id="PS50240">
    <property type="entry name" value="TRYPSIN_DOM"/>
    <property type="match status" value="1"/>
</dbReference>
<dbReference type="InterPro" id="IPR043504">
    <property type="entry name" value="Peptidase_S1_PA_chymotrypsin"/>
</dbReference>
<dbReference type="GO" id="GO:0006508">
    <property type="term" value="P:proteolysis"/>
    <property type="evidence" value="ECO:0007669"/>
    <property type="project" value="InterPro"/>
</dbReference>
<sequence length="277" mass="30168">MQMLPVLLLLSGAGIRPAEANSRKGPAAWPWQASIFLDARYRCEGALISQEWVLAGASCLGSGPRSQFRVTLGPDRLVLDSCKSISRVEELLLSPGGSEGSASGGLALARLARPPPLSSAVQPVPLATRPQPFLPRLLCWAQGFEADIDPYIPPRELHSVPLRPLHIHTCKDAFRLHPDCPDPEASLPEGSRCTKPPTGPSELVVSDGGPLVCFQANSWLLQGVITWGPCWGPGLPEVYRPVHPFISWIRDKVSNATFPTLAKKRPWARPGTRQRRH</sequence>
<dbReference type="GO" id="GO:0004252">
    <property type="term" value="F:serine-type endopeptidase activity"/>
    <property type="evidence" value="ECO:0007669"/>
    <property type="project" value="InterPro"/>
</dbReference>
<dbReference type="PANTHER" id="PTHR24256">
    <property type="entry name" value="TRYPTASE-RELATED"/>
    <property type="match status" value="1"/>
</dbReference>
<dbReference type="KEGG" id="ppad:109245791"/>
<dbReference type="Gene3D" id="2.40.10.10">
    <property type="entry name" value="Trypsin-like serine proteases"/>
    <property type="match status" value="1"/>
</dbReference>
<name>A0A9V1DW47_PANPR</name>
<dbReference type="SUPFAM" id="SSF50494">
    <property type="entry name" value="Trypsin-like serine proteases"/>
    <property type="match status" value="1"/>
</dbReference>
<dbReference type="RefSeq" id="XP_019268859.2">
    <property type="nucleotide sequence ID" value="XM_019413314.2"/>
</dbReference>
<reference evidence="6" key="1">
    <citation type="submission" date="2025-08" db="UniProtKB">
        <authorList>
            <consortium name="RefSeq"/>
        </authorList>
    </citation>
    <scope>IDENTIFICATION</scope>
    <source>
        <tissue evidence="6">Whole blood</tissue>
    </source>
</reference>
<dbReference type="Pfam" id="PF00089">
    <property type="entry name" value="Trypsin"/>
    <property type="match status" value="1"/>
</dbReference>
<dbReference type="InterPro" id="IPR009003">
    <property type="entry name" value="Peptidase_S1_PA"/>
</dbReference>
<comment type="similarity">
    <text evidence="2">Belongs to the peptidase S1 family. CLIP subfamily.</text>
</comment>
<dbReference type="InterPro" id="IPR051487">
    <property type="entry name" value="Ser/Thr_Proteases_Immune/Dev"/>
</dbReference>
<evidence type="ECO:0000256" key="3">
    <source>
        <dbReference type="SAM" id="SignalP"/>
    </source>
</evidence>
<evidence type="ECO:0000313" key="6">
    <source>
        <dbReference type="RefSeq" id="XP_019268859.2"/>
    </source>
</evidence>
<dbReference type="InterPro" id="IPR001254">
    <property type="entry name" value="Trypsin_dom"/>
</dbReference>
<protein>
    <submittedName>
        <fullName evidence="6">Serine protease 33-like</fullName>
    </submittedName>
</protein>
<evidence type="ECO:0000313" key="5">
    <source>
        <dbReference type="Proteomes" id="UP001165780"/>
    </source>
</evidence>
<evidence type="ECO:0000256" key="2">
    <source>
        <dbReference type="ARBA" id="ARBA00024195"/>
    </source>
</evidence>
<accession>A0A9V1DW47</accession>
<feature type="domain" description="Peptidase S1" evidence="4">
    <location>
        <begin position="9"/>
        <end position="254"/>
    </location>
</feature>
<evidence type="ECO:0000259" key="4">
    <source>
        <dbReference type="PROSITE" id="PS50240"/>
    </source>
</evidence>
<feature type="chain" id="PRO_5040805978" evidence="3">
    <location>
        <begin position="21"/>
        <end position="277"/>
    </location>
</feature>
<keyword evidence="1" id="KW-1015">Disulfide bond</keyword>
<dbReference type="SMART" id="SM00020">
    <property type="entry name" value="Tryp_SPc"/>
    <property type="match status" value="1"/>
</dbReference>
<dbReference type="Proteomes" id="UP001165780">
    <property type="component" value="Unplaced"/>
</dbReference>
<evidence type="ECO:0000256" key="1">
    <source>
        <dbReference type="ARBA" id="ARBA00023157"/>
    </source>
</evidence>
<keyword evidence="3" id="KW-0732">Signal</keyword>
<dbReference type="AlphaFoldDB" id="A0A9V1DW47"/>
<keyword evidence="5" id="KW-1185">Reference proteome</keyword>
<feature type="signal peptide" evidence="3">
    <location>
        <begin position="1"/>
        <end position="20"/>
    </location>
</feature>
<organism evidence="5 6">
    <name type="scientific">Panthera pardus</name>
    <name type="common">Leopard</name>
    <name type="synonym">Felis pardus</name>
    <dbReference type="NCBI Taxonomy" id="9691"/>
    <lineage>
        <taxon>Eukaryota</taxon>
        <taxon>Metazoa</taxon>
        <taxon>Chordata</taxon>
        <taxon>Craniata</taxon>
        <taxon>Vertebrata</taxon>
        <taxon>Euteleostomi</taxon>
        <taxon>Mammalia</taxon>
        <taxon>Eutheria</taxon>
        <taxon>Laurasiatheria</taxon>
        <taxon>Carnivora</taxon>
        <taxon>Feliformia</taxon>
        <taxon>Felidae</taxon>
        <taxon>Pantherinae</taxon>
        <taxon>Panthera</taxon>
    </lineage>
</organism>
<gene>
    <name evidence="6" type="primary">LOC109245791</name>
</gene>
<proteinExistence type="inferred from homology"/>